<dbReference type="HOGENOM" id="CLU_2819446_0_0_1"/>
<dbReference type="GeneID" id="25287471"/>
<dbReference type="OrthoDB" id="4107326at2759"/>
<dbReference type="VEuPathDB" id="FungiDB:A1O9_12577"/>
<name>A0A072NWL0_9EURO</name>
<evidence type="ECO:0000313" key="2">
    <source>
        <dbReference type="Proteomes" id="UP000027920"/>
    </source>
</evidence>
<protein>
    <submittedName>
        <fullName evidence="1">Uncharacterized protein</fullName>
    </submittedName>
</protein>
<comment type="caution">
    <text evidence="1">The sequence shown here is derived from an EMBL/GenBank/DDBJ whole genome shotgun (WGS) entry which is preliminary data.</text>
</comment>
<gene>
    <name evidence="1" type="ORF">A1O9_12577</name>
</gene>
<dbReference type="AlphaFoldDB" id="A0A072NWL0"/>
<organism evidence="1 2">
    <name type="scientific">Exophiala aquamarina CBS 119918</name>
    <dbReference type="NCBI Taxonomy" id="1182545"/>
    <lineage>
        <taxon>Eukaryota</taxon>
        <taxon>Fungi</taxon>
        <taxon>Dikarya</taxon>
        <taxon>Ascomycota</taxon>
        <taxon>Pezizomycotina</taxon>
        <taxon>Eurotiomycetes</taxon>
        <taxon>Chaetothyriomycetidae</taxon>
        <taxon>Chaetothyriales</taxon>
        <taxon>Herpotrichiellaceae</taxon>
        <taxon>Exophiala</taxon>
    </lineage>
</organism>
<evidence type="ECO:0000313" key="1">
    <source>
        <dbReference type="EMBL" id="KEF51428.1"/>
    </source>
</evidence>
<proteinExistence type="predicted"/>
<dbReference type="Proteomes" id="UP000027920">
    <property type="component" value="Unassembled WGS sequence"/>
</dbReference>
<dbReference type="EMBL" id="AMGV01000024">
    <property type="protein sequence ID" value="KEF51428.1"/>
    <property type="molecule type" value="Genomic_DNA"/>
</dbReference>
<accession>A0A072NWL0</accession>
<feature type="non-terminal residue" evidence="1">
    <location>
        <position position="67"/>
    </location>
</feature>
<feature type="non-terminal residue" evidence="1">
    <location>
        <position position="1"/>
    </location>
</feature>
<dbReference type="STRING" id="1182545.A0A072NWL0"/>
<keyword evidence="2" id="KW-1185">Reference proteome</keyword>
<dbReference type="RefSeq" id="XP_013254018.1">
    <property type="nucleotide sequence ID" value="XM_013398564.1"/>
</dbReference>
<sequence>DHAAYILFVYTPSRVGEIFESNMRRGSWRGLWYRGIVFIVFKNESGQVEIAVRATRDTKGFTNKLHK</sequence>
<reference evidence="1 2" key="1">
    <citation type="submission" date="2013-03" db="EMBL/GenBank/DDBJ databases">
        <title>The Genome Sequence of Exophiala aquamarina CBS 119918.</title>
        <authorList>
            <consortium name="The Broad Institute Genomics Platform"/>
            <person name="Cuomo C."/>
            <person name="de Hoog S."/>
            <person name="Gorbushina A."/>
            <person name="Walker B."/>
            <person name="Young S.K."/>
            <person name="Zeng Q."/>
            <person name="Gargeya S."/>
            <person name="Fitzgerald M."/>
            <person name="Haas B."/>
            <person name="Abouelleil A."/>
            <person name="Allen A.W."/>
            <person name="Alvarado L."/>
            <person name="Arachchi H.M."/>
            <person name="Berlin A.M."/>
            <person name="Chapman S.B."/>
            <person name="Gainer-Dewar J."/>
            <person name="Goldberg J."/>
            <person name="Griggs A."/>
            <person name="Gujja S."/>
            <person name="Hansen M."/>
            <person name="Howarth C."/>
            <person name="Imamovic A."/>
            <person name="Ireland A."/>
            <person name="Larimer J."/>
            <person name="McCowan C."/>
            <person name="Murphy C."/>
            <person name="Pearson M."/>
            <person name="Poon T.W."/>
            <person name="Priest M."/>
            <person name="Roberts A."/>
            <person name="Saif S."/>
            <person name="Shea T."/>
            <person name="Sisk P."/>
            <person name="Sykes S."/>
            <person name="Wortman J."/>
            <person name="Nusbaum C."/>
            <person name="Birren B."/>
        </authorList>
    </citation>
    <scope>NUCLEOTIDE SEQUENCE [LARGE SCALE GENOMIC DNA]</scope>
    <source>
        <strain evidence="1 2">CBS 119918</strain>
    </source>
</reference>